<evidence type="ECO:0000313" key="2">
    <source>
        <dbReference type="EMBL" id="KAJ7065986.1"/>
    </source>
</evidence>
<dbReference type="EMBL" id="JARJCN010000167">
    <property type="protein sequence ID" value="KAJ7065986.1"/>
    <property type="molecule type" value="Genomic_DNA"/>
</dbReference>
<reference evidence="2" key="1">
    <citation type="submission" date="2023-03" db="EMBL/GenBank/DDBJ databases">
        <title>Massive genome expansion in bonnet fungi (Mycena s.s.) driven by repeated elements and novel gene families across ecological guilds.</title>
        <authorList>
            <consortium name="Lawrence Berkeley National Laboratory"/>
            <person name="Harder C.B."/>
            <person name="Miyauchi S."/>
            <person name="Viragh M."/>
            <person name="Kuo A."/>
            <person name="Thoen E."/>
            <person name="Andreopoulos B."/>
            <person name="Lu D."/>
            <person name="Skrede I."/>
            <person name="Drula E."/>
            <person name="Henrissat B."/>
            <person name="Morin E."/>
            <person name="Kohler A."/>
            <person name="Barry K."/>
            <person name="LaButti K."/>
            <person name="Morin E."/>
            <person name="Salamov A."/>
            <person name="Lipzen A."/>
            <person name="Mereny Z."/>
            <person name="Hegedus B."/>
            <person name="Baldrian P."/>
            <person name="Stursova M."/>
            <person name="Weitz H."/>
            <person name="Taylor A."/>
            <person name="Grigoriev I.V."/>
            <person name="Nagy L.G."/>
            <person name="Martin F."/>
            <person name="Kauserud H."/>
        </authorList>
    </citation>
    <scope>NUCLEOTIDE SEQUENCE</scope>
    <source>
        <strain evidence="2">CBHHK173m</strain>
    </source>
</reference>
<organism evidence="2 3">
    <name type="scientific">Mycena belliarum</name>
    <dbReference type="NCBI Taxonomy" id="1033014"/>
    <lineage>
        <taxon>Eukaryota</taxon>
        <taxon>Fungi</taxon>
        <taxon>Dikarya</taxon>
        <taxon>Basidiomycota</taxon>
        <taxon>Agaricomycotina</taxon>
        <taxon>Agaricomycetes</taxon>
        <taxon>Agaricomycetidae</taxon>
        <taxon>Agaricales</taxon>
        <taxon>Marasmiineae</taxon>
        <taxon>Mycenaceae</taxon>
        <taxon>Mycena</taxon>
    </lineage>
</organism>
<comment type="caution">
    <text evidence="2">The sequence shown here is derived from an EMBL/GenBank/DDBJ whole genome shotgun (WGS) entry which is preliminary data.</text>
</comment>
<dbReference type="AlphaFoldDB" id="A0AAD6TKK0"/>
<feature type="chain" id="PRO_5042177960" evidence="1">
    <location>
        <begin position="19"/>
        <end position="124"/>
    </location>
</feature>
<keyword evidence="1" id="KW-0732">Signal</keyword>
<keyword evidence="3" id="KW-1185">Reference proteome</keyword>
<accession>A0AAD6TKK0</accession>
<gene>
    <name evidence="2" type="ORF">B0H15DRAFT_161954</name>
</gene>
<proteinExistence type="predicted"/>
<evidence type="ECO:0000256" key="1">
    <source>
        <dbReference type="SAM" id="SignalP"/>
    </source>
</evidence>
<name>A0AAD6TKK0_9AGAR</name>
<evidence type="ECO:0000313" key="3">
    <source>
        <dbReference type="Proteomes" id="UP001222325"/>
    </source>
</evidence>
<protein>
    <submittedName>
        <fullName evidence="2">Uncharacterized protein</fullName>
    </submittedName>
</protein>
<sequence length="124" mass="13910">MRFAFTLFILSIAGFSTAYPAGNMHMRLRDPSDLTADMNVRREYGAELPVEQLLRRADSAELTADMNVRREDELTTGLLRRADSADLTADMNVRREPEPTAEELLHRANLTADMNVRGTVADVV</sequence>
<dbReference type="Proteomes" id="UP001222325">
    <property type="component" value="Unassembled WGS sequence"/>
</dbReference>
<feature type="signal peptide" evidence="1">
    <location>
        <begin position="1"/>
        <end position="18"/>
    </location>
</feature>